<dbReference type="Gene3D" id="3.30.1460.50">
    <property type="match status" value="1"/>
</dbReference>
<evidence type="ECO:0000313" key="16">
    <source>
        <dbReference type="EMBL" id="TIC61452.1"/>
    </source>
</evidence>
<feature type="region of interest" description="Disordered" evidence="11">
    <location>
        <begin position="114"/>
        <end position="183"/>
    </location>
</feature>
<dbReference type="PANTHER" id="PTHR12866:SF2">
    <property type="entry name" value="UBIQUITIN-LIKE-CONJUGATING ENZYME ATG3"/>
    <property type="match status" value="1"/>
</dbReference>
<keyword evidence="5" id="KW-0963">Cytoplasm</keyword>
<accession>A0A4T0T9S8</accession>
<sequence>MTGIQGTIQTQFWAVRDYLAPILRESKFKEHGRITPDEFVAAGDFLTYKFPTWQWTGGDESKRREYLPSDKQYLITRNVPSLRRAKDIAYTDSSGDPDNEAFLKFVNDELTIGDDEGEDDWVQTHAGNNPSGRAELPDIIPSISPVNSPSIHSATPKKPENSQDIPDIEDDDDFGVIDEPEDPAAAEISQTGVLKVRTYDCIITYDKYYQTPRLWLQGYDEHQNPLTYNQILEDVPSDHANKTVTSEPFPHSASNTPMLSVHPCKHASVMKKMIERMDSKTKLEPSPVTATGVPPATPKKKGWLSSVVGGSKKQQPQQPQNPLEFEDGLRVDQYLVMFLKFMAGILTVEIDATTSF</sequence>
<dbReference type="GO" id="GO:0061723">
    <property type="term" value="P:glycophagy"/>
    <property type="evidence" value="ECO:0007669"/>
    <property type="project" value="TreeGrafter"/>
</dbReference>
<dbReference type="EMBL" id="SPRO01000091">
    <property type="protein sequence ID" value="TIC23441.1"/>
    <property type="molecule type" value="Genomic_DNA"/>
</dbReference>
<evidence type="ECO:0000313" key="14">
    <source>
        <dbReference type="EMBL" id="TIC58397.1"/>
    </source>
</evidence>
<comment type="caution">
    <text evidence="13">The sequence shown here is derived from an EMBL/GenBank/DDBJ whole genome shotgun (WGS) entry which is preliminary data.</text>
</comment>
<dbReference type="AlphaFoldDB" id="A0A4T0T9S8"/>
<comment type="subcellular location">
    <subcellularLocation>
        <location evidence="1">Cytoplasm</location>
    </subcellularLocation>
</comment>
<evidence type="ECO:0000313" key="15">
    <source>
        <dbReference type="EMBL" id="TIC60648.1"/>
    </source>
</evidence>
<evidence type="ECO:0000256" key="11">
    <source>
        <dbReference type="SAM" id="MobiDB-lite"/>
    </source>
</evidence>
<dbReference type="Proteomes" id="UP000310708">
    <property type="component" value="Unassembled WGS sequence"/>
</dbReference>
<evidence type="ECO:0000256" key="5">
    <source>
        <dbReference type="ARBA" id="ARBA00022490"/>
    </source>
</evidence>
<evidence type="ECO:0000256" key="3">
    <source>
        <dbReference type="ARBA" id="ARBA00018067"/>
    </source>
</evidence>
<evidence type="ECO:0000256" key="4">
    <source>
        <dbReference type="ARBA" id="ARBA00022448"/>
    </source>
</evidence>
<feature type="region of interest" description="Disordered" evidence="11">
    <location>
        <begin position="280"/>
        <end position="324"/>
    </location>
</feature>
<reference evidence="17 18" key="1">
    <citation type="submission" date="2019-03" db="EMBL/GenBank/DDBJ databases">
        <title>Sequencing 25 genomes of Wallemia mellicola.</title>
        <authorList>
            <person name="Gostincar C."/>
        </authorList>
    </citation>
    <scope>NUCLEOTIDE SEQUENCE [LARGE SCALE GENOMIC DNA]</scope>
    <source>
        <strain evidence="15 19">EXF-1274</strain>
        <strain evidence="14 17">EXF-1277</strain>
        <strain evidence="12 20">EXF-6152</strain>
        <strain evidence="16 21">EXF-757</strain>
        <strain evidence="13 18">EXF-8738</strain>
    </source>
</reference>
<dbReference type="EMBL" id="SPRX01000099">
    <property type="protein sequence ID" value="TIC61452.1"/>
    <property type="molecule type" value="Genomic_DNA"/>
</dbReference>
<keyword evidence="6" id="KW-0833">Ubl conjugation pathway</keyword>
<dbReference type="EMBL" id="SPRW01000078">
    <property type="protein sequence ID" value="TIC60648.1"/>
    <property type="molecule type" value="Genomic_DNA"/>
</dbReference>
<dbReference type="EMBL" id="SPRV01000093">
    <property type="protein sequence ID" value="TIC58397.1"/>
    <property type="molecule type" value="Genomic_DNA"/>
</dbReference>
<dbReference type="InterPro" id="IPR007135">
    <property type="entry name" value="Atg3/Atg10"/>
</dbReference>
<evidence type="ECO:0000256" key="1">
    <source>
        <dbReference type="ARBA" id="ARBA00004496"/>
    </source>
</evidence>
<dbReference type="PANTHER" id="PTHR12866">
    <property type="entry name" value="UBIQUITIN-LIKE-CONJUGATING ENZYME ATG3"/>
    <property type="match status" value="1"/>
</dbReference>
<keyword evidence="4" id="KW-0813">Transport</keyword>
<dbReference type="Proteomes" id="UP000305647">
    <property type="component" value="Unassembled WGS sequence"/>
</dbReference>
<evidence type="ECO:0000256" key="6">
    <source>
        <dbReference type="ARBA" id="ARBA00022786"/>
    </source>
</evidence>
<dbReference type="OrthoDB" id="1584384at2759"/>
<dbReference type="GO" id="GO:0000422">
    <property type="term" value="P:autophagy of mitochondrion"/>
    <property type="evidence" value="ECO:0007669"/>
    <property type="project" value="TreeGrafter"/>
</dbReference>
<evidence type="ECO:0000256" key="7">
    <source>
        <dbReference type="ARBA" id="ARBA00022927"/>
    </source>
</evidence>
<proteinExistence type="inferred from homology"/>
<dbReference type="Pfam" id="PF03987">
    <property type="entry name" value="Autophagy_act_C"/>
    <property type="match status" value="1"/>
</dbReference>
<dbReference type="GO" id="GO:0044804">
    <property type="term" value="P:nucleophagy"/>
    <property type="evidence" value="ECO:0007669"/>
    <property type="project" value="TreeGrafter"/>
</dbReference>
<evidence type="ECO:0000256" key="10">
    <source>
        <dbReference type="ARBA" id="ARBA00033139"/>
    </source>
</evidence>
<dbReference type="Proteomes" id="UP000310685">
    <property type="component" value="Unassembled WGS sequence"/>
</dbReference>
<dbReference type="Proteomes" id="UP000309601">
    <property type="component" value="Unassembled WGS sequence"/>
</dbReference>
<evidence type="ECO:0000256" key="8">
    <source>
        <dbReference type="ARBA" id="ARBA00023006"/>
    </source>
</evidence>
<feature type="compositionally biased region" description="Acidic residues" evidence="11">
    <location>
        <begin position="166"/>
        <end position="183"/>
    </location>
</feature>
<dbReference type="GO" id="GO:0019776">
    <property type="term" value="F:Atg8-family ligase activity"/>
    <property type="evidence" value="ECO:0007669"/>
    <property type="project" value="TreeGrafter"/>
</dbReference>
<evidence type="ECO:0000313" key="19">
    <source>
        <dbReference type="Proteomes" id="UP000309601"/>
    </source>
</evidence>
<evidence type="ECO:0000313" key="21">
    <source>
        <dbReference type="Proteomes" id="UP000310708"/>
    </source>
</evidence>
<dbReference type="GO" id="GO:0000407">
    <property type="term" value="C:phagophore assembly site"/>
    <property type="evidence" value="ECO:0007669"/>
    <property type="project" value="TreeGrafter"/>
</dbReference>
<evidence type="ECO:0000313" key="12">
    <source>
        <dbReference type="EMBL" id="TIB73670.1"/>
    </source>
</evidence>
<dbReference type="GO" id="GO:0005829">
    <property type="term" value="C:cytosol"/>
    <property type="evidence" value="ECO:0007669"/>
    <property type="project" value="TreeGrafter"/>
</dbReference>
<dbReference type="Proteomes" id="UP000305362">
    <property type="component" value="Unassembled WGS sequence"/>
</dbReference>
<gene>
    <name evidence="16" type="ORF">E3Q01_04354</name>
    <name evidence="15" type="ORF">E3Q02_04201</name>
    <name evidence="14" type="ORF">E3Q03_04308</name>
    <name evidence="13" type="ORF">E3Q10_04319</name>
    <name evidence="12" type="ORF">E3Q22_04315</name>
</gene>
<name>A0A4T0T9S8_9BASI</name>
<evidence type="ECO:0000313" key="20">
    <source>
        <dbReference type="Proteomes" id="UP000310685"/>
    </source>
</evidence>
<evidence type="ECO:0000313" key="18">
    <source>
        <dbReference type="Proteomes" id="UP000305647"/>
    </source>
</evidence>
<organism evidence="13 18">
    <name type="scientific">Wallemia mellicola</name>
    <dbReference type="NCBI Taxonomy" id="1708541"/>
    <lineage>
        <taxon>Eukaryota</taxon>
        <taxon>Fungi</taxon>
        <taxon>Dikarya</taxon>
        <taxon>Basidiomycota</taxon>
        <taxon>Wallemiomycotina</taxon>
        <taxon>Wallemiomycetes</taxon>
        <taxon>Wallemiales</taxon>
        <taxon>Wallemiaceae</taxon>
        <taxon>Wallemia</taxon>
    </lineage>
</organism>
<protein>
    <recommendedName>
        <fullName evidence="3">Autophagy-related protein 3</fullName>
    </recommendedName>
    <alternativeName>
        <fullName evidence="9 10">Autophagy-related E2-like conjugation enzyme ATG3</fullName>
    </alternativeName>
</protein>
<dbReference type="GO" id="GO:0000045">
    <property type="term" value="P:autophagosome assembly"/>
    <property type="evidence" value="ECO:0007669"/>
    <property type="project" value="TreeGrafter"/>
</dbReference>
<keyword evidence="7" id="KW-0653">Protein transport</keyword>
<evidence type="ECO:0000313" key="17">
    <source>
        <dbReference type="Proteomes" id="UP000305362"/>
    </source>
</evidence>
<evidence type="ECO:0000256" key="9">
    <source>
        <dbReference type="ARBA" id="ARBA00032144"/>
    </source>
</evidence>
<comment type="similarity">
    <text evidence="2">Belongs to the ATG3 family.</text>
</comment>
<evidence type="ECO:0000313" key="13">
    <source>
        <dbReference type="EMBL" id="TIC23441.1"/>
    </source>
</evidence>
<dbReference type="EMBL" id="SPRC01000086">
    <property type="protein sequence ID" value="TIB73670.1"/>
    <property type="molecule type" value="Genomic_DNA"/>
</dbReference>
<keyword evidence="8" id="KW-0072">Autophagy</keyword>
<feature type="compositionally biased region" description="Low complexity" evidence="11">
    <location>
        <begin position="137"/>
        <end position="151"/>
    </location>
</feature>
<dbReference type="GO" id="GO:0015031">
    <property type="term" value="P:protein transport"/>
    <property type="evidence" value="ECO:0007669"/>
    <property type="project" value="UniProtKB-KW"/>
</dbReference>
<evidence type="ECO:0000256" key="2">
    <source>
        <dbReference type="ARBA" id="ARBA00007683"/>
    </source>
</evidence>